<dbReference type="AlphaFoldDB" id="A0A0C9XFH7"/>
<organism evidence="1 2">
    <name type="scientific">Laccaria amethystina LaAM-08-1</name>
    <dbReference type="NCBI Taxonomy" id="1095629"/>
    <lineage>
        <taxon>Eukaryota</taxon>
        <taxon>Fungi</taxon>
        <taxon>Dikarya</taxon>
        <taxon>Basidiomycota</taxon>
        <taxon>Agaricomycotina</taxon>
        <taxon>Agaricomycetes</taxon>
        <taxon>Agaricomycetidae</taxon>
        <taxon>Agaricales</taxon>
        <taxon>Agaricineae</taxon>
        <taxon>Hydnangiaceae</taxon>
        <taxon>Laccaria</taxon>
    </lineage>
</organism>
<dbReference type="HOGENOM" id="CLU_2661228_0_0_1"/>
<dbReference type="OrthoDB" id="3120866at2759"/>
<reference evidence="2" key="2">
    <citation type="submission" date="2015-01" db="EMBL/GenBank/DDBJ databases">
        <title>Evolutionary Origins and Diversification of the Mycorrhizal Mutualists.</title>
        <authorList>
            <consortium name="DOE Joint Genome Institute"/>
            <consortium name="Mycorrhizal Genomics Consortium"/>
            <person name="Kohler A."/>
            <person name="Kuo A."/>
            <person name="Nagy L.G."/>
            <person name="Floudas D."/>
            <person name="Copeland A."/>
            <person name="Barry K.W."/>
            <person name="Cichocki N."/>
            <person name="Veneault-Fourrey C."/>
            <person name="LaButti K."/>
            <person name="Lindquist E.A."/>
            <person name="Lipzen A."/>
            <person name="Lundell T."/>
            <person name="Morin E."/>
            <person name="Murat C."/>
            <person name="Riley R."/>
            <person name="Ohm R."/>
            <person name="Sun H."/>
            <person name="Tunlid A."/>
            <person name="Henrissat B."/>
            <person name="Grigoriev I.V."/>
            <person name="Hibbett D.S."/>
            <person name="Martin F."/>
        </authorList>
    </citation>
    <scope>NUCLEOTIDE SEQUENCE [LARGE SCALE GENOMIC DNA]</scope>
    <source>
        <strain evidence="2">LaAM-08-1</strain>
    </source>
</reference>
<gene>
    <name evidence="1" type="ORF">K443DRAFT_611213</name>
</gene>
<dbReference type="EMBL" id="KN838626">
    <property type="protein sequence ID" value="KIK00379.1"/>
    <property type="molecule type" value="Genomic_DNA"/>
</dbReference>
<keyword evidence="2" id="KW-1185">Reference proteome</keyword>
<dbReference type="Proteomes" id="UP000054477">
    <property type="component" value="Unassembled WGS sequence"/>
</dbReference>
<protein>
    <submittedName>
        <fullName evidence="1">Unplaced genomic scaffold K443scaffold_91, whole genome shotgun sequence</fullName>
    </submittedName>
</protein>
<feature type="non-terminal residue" evidence="1">
    <location>
        <position position="1"/>
    </location>
</feature>
<name>A0A0C9XFH7_9AGAR</name>
<evidence type="ECO:0000313" key="2">
    <source>
        <dbReference type="Proteomes" id="UP000054477"/>
    </source>
</evidence>
<sequence>VLGYILVGSDAAGNGESPSPSRRYYPVSGAGVDSQCERTEEALIQALRDDIRLLTLLQPDVDAGVELELLDDRHKS</sequence>
<evidence type="ECO:0000313" key="1">
    <source>
        <dbReference type="EMBL" id="KIK00379.1"/>
    </source>
</evidence>
<proteinExistence type="predicted"/>
<accession>A0A0C9XFH7</accession>
<reference evidence="1 2" key="1">
    <citation type="submission" date="2014-04" db="EMBL/GenBank/DDBJ databases">
        <authorList>
            <consortium name="DOE Joint Genome Institute"/>
            <person name="Kuo A."/>
            <person name="Kohler A."/>
            <person name="Nagy L.G."/>
            <person name="Floudas D."/>
            <person name="Copeland A."/>
            <person name="Barry K.W."/>
            <person name="Cichocki N."/>
            <person name="Veneault-Fourrey C."/>
            <person name="LaButti K."/>
            <person name="Lindquist E.A."/>
            <person name="Lipzen A."/>
            <person name="Lundell T."/>
            <person name="Morin E."/>
            <person name="Murat C."/>
            <person name="Sun H."/>
            <person name="Tunlid A."/>
            <person name="Henrissat B."/>
            <person name="Grigoriev I.V."/>
            <person name="Hibbett D.S."/>
            <person name="Martin F."/>
            <person name="Nordberg H.P."/>
            <person name="Cantor M.N."/>
            <person name="Hua S.X."/>
        </authorList>
    </citation>
    <scope>NUCLEOTIDE SEQUENCE [LARGE SCALE GENOMIC DNA]</scope>
    <source>
        <strain evidence="1 2">LaAM-08-1</strain>
    </source>
</reference>